<gene>
    <name evidence="2" type="ORF">DPX16_1618</name>
</gene>
<protein>
    <submittedName>
        <fullName evidence="2">Uncharacterized protein</fullName>
    </submittedName>
</protein>
<comment type="caution">
    <text evidence="2">The sequence shown here is derived from an EMBL/GenBank/DDBJ whole genome shotgun (WGS) entry which is preliminary data.</text>
</comment>
<evidence type="ECO:0000313" key="2">
    <source>
        <dbReference type="EMBL" id="ROL54732.1"/>
    </source>
</evidence>
<feature type="signal peptide" evidence="1">
    <location>
        <begin position="1"/>
        <end position="25"/>
    </location>
</feature>
<reference evidence="2 3" key="1">
    <citation type="submission" date="2018-10" db="EMBL/GenBank/DDBJ databases">
        <title>Genome assembly for a Yunnan-Guizhou Plateau 3E fish, Anabarilius grahami (Regan), and its evolutionary and genetic applications.</title>
        <authorList>
            <person name="Jiang W."/>
        </authorList>
    </citation>
    <scope>NUCLEOTIDE SEQUENCE [LARGE SCALE GENOMIC DNA]</scope>
    <source>
        <strain evidence="2">AG-KIZ</strain>
        <tissue evidence="2">Muscle</tissue>
    </source>
</reference>
<sequence length="350" mass="36993">MPNPKALPPLLVLSGWLDVLVQSEALPLLLVLPSSQAPLLIHLCRSHPAPSLLRATFHQHEPGASSELVLVPVQTLAQGVVCSTNAPADQQHSYITRRSVHSNASRTSLPSTMVDVSLLLMLMALRTYIGIQTRLAPPIPSSSKKGIQFLCVGSAGPVQLHLLRLSLTMHQVARSPAPPCCVDPLAPPLASEPIIPPQTVDLSDPSWLLATSAPPGTIIPPDPTWSVIILPLPRTSTAFGCALFLYLFGSVGLLLTSGSASVLTPIGSTSVFQHPDSTSAVRHQCSALVSWSSGVTWPFHPSDTALVSTSLSHPPFICSAVDHHLPGRLLSRSRLSSPAGFHTASSRGPV</sequence>
<keyword evidence="1" id="KW-0732">Signal</keyword>
<dbReference type="AlphaFoldDB" id="A0A3N0Z8T4"/>
<dbReference type="EMBL" id="RJVU01006538">
    <property type="protein sequence ID" value="ROL54732.1"/>
    <property type="molecule type" value="Genomic_DNA"/>
</dbReference>
<evidence type="ECO:0000313" key="3">
    <source>
        <dbReference type="Proteomes" id="UP000281406"/>
    </source>
</evidence>
<keyword evidence="3" id="KW-1185">Reference proteome</keyword>
<organism evidence="2 3">
    <name type="scientific">Anabarilius grahami</name>
    <name type="common">Kanglang fish</name>
    <name type="synonym">Barilius grahami</name>
    <dbReference type="NCBI Taxonomy" id="495550"/>
    <lineage>
        <taxon>Eukaryota</taxon>
        <taxon>Metazoa</taxon>
        <taxon>Chordata</taxon>
        <taxon>Craniata</taxon>
        <taxon>Vertebrata</taxon>
        <taxon>Euteleostomi</taxon>
        <taxon>Actinopterygii</taxon>
        <taxon>Neopterygii</taxon>
        <taxon>Teleostei</taxon>
        <taxon>Ostariophysi</taxon>
        <taxon>Cypriniformes</taxon>
        <taxon>Xenocyprididae</taxon>
        <taxon>Xenocypridinae</taxon>
        <taxon>Xenocypridinae incertae sedis</taxon>
        <taxon>Anabarilius</taxon>
    </lineage>
</organism>
<dbReference type="Proteomes" id="UP000281406">
    <property type="component" value="Unassembled WGS sequence"/>
</dbReference>
<name>A0A3N0Z8T4_ANAGA</name>
<accession>A0A3N0Z8T4</accession>
<proteinExistence type="predicted"/>
<evidence type="ECO:0000256" key="1">
    <source>
        <dbReference type="SAM" id="SignalP"/>
    </source>
</evidence>
<feature type="chain" id="PRO_5018209567" evidence="1">
    <location>
        <begin position="26"/>
        <end position="350"/>
    </location>
</feature>